<feature type="domain" description="CR-type" evidence="8">
    <location>
        <begin position="49"/>
        <end position="130"/>
    </location>
</feature>
<evidence type="ECO:0000256" key="2">
    <source>
        <dbReference type="ARBA" id="ARBA00022737"/>
    </source>
</evidence>
<dbReference type="InterPro" id="IPR044713">
    <property type="entry name" value="DNJA1/2-like"/>
</dbReference>
<keyword evidence="7" id="KW-0472">Membrane</keyword>
<keyword evidence="7" id="KW-0812">Transmembrane</keyword>
<keyword evidence="1 5" id="KW-0479">Metal-binding</keyword>
<dbReference type="InterPro" id="IPR036410">
    <property type="entry name" value="HSP_DnaJ_Cys-rich_dom_sf"/>
</dbReference>
<dbReference type="AlphaFoldDB" id="X6MT53"/>
<comment type="caution">
    <text evidence="9">The sequence shown here is derived from an EMBL/GenBank/DDBJ whole genome shotgun (WGS) entry which is preliminary data.</text>
</comment>
<dbReference type="Gene3D" id="2.60.260.20">
    <property type="entry name" value="Urease metallochaperone UreE, N-terminal domain"/>
    <property type="match status" value="1"/>
</dbReference>
<evidence type="ECO:0000256" key="1">
    <source>
        <dbReference type="ARBA" id="ARBA00022723"/>
    </source>
</evidence>
<evidence type="ECO:0000256" key="6">
    <source>
        <dbReference type="SAM" id="MobiDB-lite"/>
    </source>
</evidence>
<reference evidence="9 10" key="1">
    <citation type="journal article" date="2013" name="Curr. Biol.">
        <title>The Genome of the Foraminiferan Reticulomyxa filosa.</title>
        <authorList>
            <person name="Glockner G."/>
            <person name="Hulsmann N."/>
            <person name="Schleicher M."/>
            <person name="Noegel A.A."/>
            <person name="Eichinger L."/>
            <person name="Gallinger C."/>
            <person name="Pawlowski J."/>
            <person name="Sierra R."/>
            <person name="Euteneuer U."/>
            <person name="Pillet L."/>
            <person name="Moustafa A."/>
            <person name="Platzer M."/>
            <person name="Groth M."/>
            <person name="Szafranski K."/>
            <person name="Schliwa M."/>
        </authorList>
    </citation>
    <scope>NUCLEOTIDE SEQUENCE [LARGE SCALE GENOMIC DNA]</scope>
</reference>
<organism evidence="9 10">
    <name type="scientific">Reticulomyxa filosa</name>
    <dbReference type="NCBI Taxonomy" id="46433"/>
    <lineage>
        <taxon>Eukaryota</taxon>
        <taxon>Sar</taxon>
        <taxon>Rhizaria</taxon>
        <taxon>Retaria</taxon>
        <taxon>Foraminifera</taxon>
        <taxon>Monothalamids</taxon>
        <taxon>Reticulomyxidae</taxon>
        <taxon>Reticulomyxa</taxon>
    </lineage>
</organism>
<dbReference type="PROSITE" id="PS51188">
    <property type="entry name" value="ZF_CR"/>
    <property type="match status" value="1"/>
</dbReference>
<sequence>MGDIFDMFFGGRGGGGGGGGRGRGGGDRQKKAPPIKLPLDVTLEDLFVGATKNMDFKRFTLCRKCEGKGGSKVVECSECNGQGVVIQIQRMGYMTLQQQRPCTKCEGEGTTIKESDKCKQCDGKGLKEQHETVLFFFFFFLLNNKNFLSSPFFFFEKKKKIDLKIMLCTPVYVYVW</sequence>
<dbReference type="GO" id="GO:0030544">
    <property type="term" value="F:Hsp70 protein binding"/>
    <property type="evidence" value="ECO:0007669"/>
    <property type="project" value="InterPro"/>
</dbReference>
<dbReference type="GO" id="GO:0051082">
    <property type="term" value="F:unfolded protein binding"/>
    <property type="evidence" value="ECO:0007669"/>
    <property type="project" value="InterPro"/>
</dbReference>
<accession>X6MT53</accession>
<keyword evidence="4 5" id="KW-0862">Zinc</keyword>
<dbReference type="EMBL" id="ASPP01017473">
    <property type="protein sequence ID" value="ETO17004.1"/>
    <property type="molecule type" value="Genomic_DNA"/>
</dbReference>
<evidence type="ECO:0000259" key="8">
    <source>
        <dbReference type="PROSITE" id="PS51188"/>
    </source>
</evidence>
<keyword evidence="7" id="KW-1133">Transmembrane helix</keyword>
<dbReference type="GO" id="GO:0006457">
    <property type="term" value="P:protein folding"/>
    <property type="evidence" value="ECO:0007669"/>
    <property type="project" value="InterPro"/>
</dbReference>
<evidence type="ECO:0000256" key="7">
    <source>
        <dbReference type="SAM" id="Phobius"/>
    </source>
</evidence>
<feature type="transmembrane region" description="Helical" evidence="7">
    <location>
        <begin position="133"/>
        <end position="155"/>
    </location>
</feature>
<keyword evidence="3 5" id="KW-0863">Zinc-finger</keyword>
<proteinExistence type="predicted"/>
<feature type="zinc finger region" description="CR-type" evidence="5">
    <location>
        <begin position="49"/>
        <end position="130"/>
    </location>
</feature>
<dbReference type="Gene3D" id="2.10.230.10">
    <property type="entry name" value="Heat shock protein DnaJ, cysteine-rich domain"/>
    <property type="match status" value="1"/>
</dbReference>
<feature type="region of interest" description="Disordered" evidence="6">
    <location>
        <begin position="9"/>
        <end position="34"/>
    </location>
</feature>
<dbReference type="CDD" id="cd10719">
    <property type="entry name" value="DnaJ_zf"/>
    <property type="match status" value="1"/>
</dbReference>
<feature type="compositionally biased region" description="Gly residues" evidence="6">
    <location>
        <begin position="10"/>
        <end position="23"/>
    </location>
</feature>
<gene>
    <name evidence="9" type="ORF">RFI_20331</name>
</gene>
<dbReference type="OrthoDB" id="550424at2759"/>
<dbReference type="SUPFAM" id="SSF57938">
    <property type="entry name" value="DnaJ/Hsp40 cysteine-rich domain"/>
    <property type="match status" value="1"/>
</dbReference>
<keyword evidence="2" id="KW-0677">Repeat</keyword>
<dbReference type="Proteomes" id="UP000023152">
    <property type="component" value="Unassembled WGS sequence"/>
</dbReference>
<evidence type="ECO:0000313" key="9">
    <source>
        <dbReference type="EMBL" id="ETO17004.1"/>
    </source>
</evidence>
<dbReference type="FunFam" id="2.10.230.10:FF:000001">
    <property type="entry name" value="DnaJ subfamily A member 2"/>
    <property type="match status" value="1"/>
</dbReference>
<dbReference type="InterPro" id="IPR001305">
    <property type="entry name" value="HSP_DnaJ_Cys-rich_dom"/>
</dbReference>
<dbReference type="GO" id="GO:0008270">
    <property type="term" value="F:zinc ion binding"/>
    <property type="evidence" value="ECO:0007669"/>
    <property type="project" value="UniProtKB-KW"/>
</dbReference>
<dbReference type="PANTHER" id="PTHR43888">
    <property type="entry name" value="DNAJ-LIKE-2, ISOFORM A-RELATED"/>
    <property type="match status" value="1"/>
</dbReference>
<keyword evidence="10" id="KW-1185">Reference proteome</keyword>
<dbReference type="Pfam" id="PF00684">
    <property type="entry name" value="DnaJ_CXXCXGXG"/>
    <property type="match status" value="1"/>
</dbReference>
<protein>
    <submittedName>
        <fullName evidence="9">DnaJ domain containing protein</fullName>
    </submittedName>
</protein>
<evidence type="ECO:0000256" key="3">
    <source>
        <dbReference type="ARBA" id="ARBA00022771"/>
    </source>
</evidence>
<name>X6MT53_RETFI</name>
<evidence type="ECO:0000256" key="5">
    <source>
        <dbReference type="PROSITE-ProRule" id="PRU00546"/>
    </source>
</evidence>
<evidence type="ECO:0000256" key="4">
    <source>
        <dbReference type="ARBA" id="ARBA00022833"/>
    </source>
</evidence>
<evidence type="ECO:0000313" key="10">
    <source>
        <dbReference type="Proteomes" id="UP000023152"/>
    </source>
</evidence>